<name>A0A9P4GQ44_9PLEO</name>
<sequence length="625" mass="71295">MSGQNNNQRPPGGGQQAPPLAAAVPLTTLLDAPAISFAELQRSAPTPHASTYTAGNTVAVNPGLASKLSSYEGNLKYPVRTGLRAMTNKNEVLANYFKVSIDPKTVFYEYQILNIPESESRAGRKRYMATAVQAVPFLRNNQNNFATDNIGTIISWFYVRDSFFDLRTNERNAIAPLRAMRGYSYRVKPTIGNILLNVSPANSAFWRPLLVSEVLQNGSGPFGGSLDNVKRALKNVRVYVNYARDGNDTKCKHPNCKNSNCRGAKSKDAKSQSSSMNAQHFRIKTIQGFGLACNVEKFEWEHKDVDGVVIPAHTTDVTVQQYQQAQYGRVLQFPSSPAVNIIMNFGELILDLLRDWHRLHRTFPKNVLYYRDGVSTSQYDEVIDKEVSTIQKAFAALATQLNMEQVPRFKTTAVIVTKRHSTRFFPRYEKDAMNHNSNCKPGLLVDNVITSPYFADFYLQSHNGIKGTARPCHYFVLRNEMEMTTDELQDLTHNLCHTYVRATLGVSYASPAYYADRLCERGRCYLRAWYNPDNQHRGDYDTHRKKVEELVETERKRPQRGKNQRKTVEEIKEDKEDAENVIKHMANWMRDGIQARWDQSPAQVVKDHSGGRIRFENWRRTMYWM</sequence>
<feature type="domain" description="Piwi" evidence="2">
    <location>
        <begin position="349"/>
        <end position="527"/>
    </location>
</feature>
<evidence type="ECO:0000259" key="2">
    <source>
        <dbReference type="PROSITE" id="PS50822"/>
    </source>
</evidence>
<protein>
    <submittedName>
        <fullName evidence="3">Piwi-domain-containing protein</fullName>
    </submittedName>
</protein>
<dbReference type="PANTHER" id="PTHR22891">
    <property type="entry name" value="EUKARYOTIC TRANSLATION INITIATION FACTOR 2C"/>
    <property type="match status" value="1"/>
</dbReference>
<evidence type="ECO:0000313" key="4">
    <source>
        <dbReference type="Proteomes" id="UP000800039"/>
    </source>
</evidence>
<feature type="region of interest" description="Disordered" evidence="1">
    <location>
        <begin position="553"/>
        <end position="572"/>
    </location>
</feature>
<comment type="caution">
    <text evidence="3">The sequence shown here is derived from an EMBL/GenBank/DDBJ whole genome shotgun (WGS) entry which is preliminary data.</text>
</comment>
<evidence type="ECO:0000313" key="3">
    <source>
        <dbReference type="EMBL" id="KAF1849346.1"/>
    </source>
</evidence>
<dbReference type="SUPFAM" id="SSF101690">
    <property type="entry name" value="PAZ domain"/>
    <property type="match status" value="1"/>
</dbReference>
<dbReference type="PROSITE" id="PS50822">
    <property type="entry name" value="PIWI"/>
    <property type="match status" value="1"/>
</dbReference>
<gene>
    <name evidence="3" type="ORF">K460DRAFT_428875</name>
</gene>
<dbReference type="Pfam" id="PF02171">
    <property type="entry name" value="Piwi"/>
    <property type="match status" value="1"/>
</dbReference>
<dbReference type="SUPFAM" id="SSF53098">
    <property type="entry name" value="Ribonuclease H-like"/>
    <property type="match status" value="1"/>
</dbReference>
<dbReference type="Proteomes" id="UP000800039">
    <property type="component" value="Unassembled WGS sequence"/>
</dbReference>
<evidence type="ECO:0000256" key="1">
    <source>
        <dbReference type="SAM" id="MobiDB-lite"/>
    </source>
</evidence>
<dbReference type="InterPro" id="IPR036397">
    <property type="entry name" value="RNaseH_sf"/>
</dbReference>
<keyword evidence="4" id="KW-1185">Reference proteome</keyword>
<dbReference type="GeneID" id="63855554"/>
<dbReference type="RefSeq" id="XP_040791909.1">
    <property type="nucleotide sequence ID" value="XM_040938300.1"/>
</dbReference>
<dbReference type="GO" id="GO:0003676">
    <property type="term" value="F:nucleic acid binding"/>
    <property type="evidence" value="ECO:0007669"/>
    <property type="project" value="InterPro"/>
</dbReference>
<dbReference type="Gene3D" id="3.30.420.10">
    <property type="entry name" value="Ribonuclease H-like superfamily/Ribonuclease H"/>
    <property type="match status" value="1"/>
</dbReference>
<dbReference type="InterPro" id="IPR012337">
    <property type="entry name" value="RNaseH-like_sf"/>
</dbReference>
<accession>A0A9P4GQ44</accession>
<dbReference type="SMART" id="SM00950">
    <property type="entry name" value="Piwi"/>
    <property type="match status" value="1"/>
</dbReference>
<reference evidence="3" key="1">
    <citation type="submission" date="2020-01" db="EMBL/GenBank/DDBJ databases">
        <authorList>
            <consortium name="DOE Joint Genome Institute"/>
            <person name="Haridas S."/>
            <person name="Albert R."/>
            <person name="Binder M."/>
            <person name="Bloem J."/>
            <person name="Labutti K."/>
            <person name="Salamov A."/>
            <person name="Andreopoulos B."/>
            <person name="Baker S.E."/>
            <person name="Barry K."/>
            <person name="Bills G."/>
            <person name="Bluhm B.H."/>
            <person name="Cannon C."/>
            <person name="Castanera R."/>
            <person name="Culley D.E."/>
            <person name="Daum C."/>
            <person name="Ezra D."/>
            <person name="Gonzalez J.B."/>
            <person name="Henrissat B."/>
            <person name="Kuo A."/>
            <person name="Liang C."/>
            <person name="Lipzen A."/>
            <person name="Lutzoni F."/>
            <person name="Magnuson J."/>
            <person name="Mondo S."/>
            <person name="Nolan M."/>
            <person name="Ohm R."/>
            <person name="Pangilinan J."/>
            <person name="Park H.-J."/>
            <person name="Ramirez L."/>
            <person name="Alfaro M."/>
            <person name="Sun H."/>
            <person name="Tritt A."/>
            <person name="Yoshinaga Y."/>
            <person name="Zwiers L.-H."/>
            <person name="Turgeon B.G."/>
            <person name="Goodwin S.B."/>
            <person name="Spatafora J.W."/>
            <person name="Crous P.W."/>
            <person name="Grigoriev I.V."/>
        </authorList>
    </citation>
    <scope>NUCLEOTIDE SEQUENCE</scope>
    <source>
        <strain evidence="3">CBS 394.84</strain>
    </source>
</reference>
<dbReference type="InterPro" id="IPR036085">
    <property type="entry name" value="PAZ_dom_sf"/>
</dbReference>
<dbReference type="AlphaFoldDB" id="A0A9P4GQ44"/>
<dbReference type="OrthoDB" id="10252740at2759"/>
<proteinExistence type="predicted"/>
<dbReference type="InterPro" id="IPR003165">
    <property type="entry name" value="Piwi"/>
</dbReference>
<dbReference type="EMBL" id="ML976615">
    <property type="protein sequence ID" value="KAF1849346.1"/>
    <property type="molecule type" value="Genomic_DNA"/>
</dbReference>
<organism evidence="3 4">
    <name type="scientific">Cucurbitaria berberidis CBS 394.84</name>
    <dbReference type="NCBI Taxonomy" id="1168544"/>
    <lineage>
        <taxon>Eukaryota</taxon>
        <taxon>Fungi</taxon>
        <taxon>Dikarya</taxon>
        <taxon>Ascomycota</taxon>
        <taxon>Pezizomycotina</taxon>
        <taxon>Dothideomycetes</taxon>
        <taxon>Pleosporomycetidae</taxon>
        <taxon>Pleosporales</taxon>
        <taxon>Pleosporineae</taxon>
        <taxon>Cucurbitariaceae</taxon>
        <taxon>Cucurbitaria</taxon>
    </lineage>
</organism>